<keyword evidence="4" id="KW-0653">Protein transport</keyword>
<evidence type="ECO:0000256" key="7">
    <source>
        <dbReference type="ARBA" id="ARBA00023136"/>
    </source>
</evidence>
<keyword evidence="3 10" id="KW-0812">Transmembrane</keyword>
<name>A0A4U0XRL1_9PEZI</name>
<evidence type="ECO:0008006" key="13">
    <source>
        <dbReference type="Google" id="ProtNLM"/>
    </source>
</evidence>
<evidence type="ECO:0000256" key="3">
    <source>
        <dbReference type="ARBA" id="ARBA00022692"/>
    </source>
</evidence>
<evidence type="ECO:0000256" key="5">
    <source>
        <dbReference type="ARBA" id="ARBA00022989"/>
    </source>
</evidence>
<evidence type="ECO:0000313" key="12">
    <source>
        <dbReference type="Proteomes" id="UP000309340"/>
    </source>
</evidence>
<comment type="subcellular location">
    <subcellularLocation>
        <location evidence="8">Endomembrane system</location>
        <topology evidence="8">Single-pass type IV membrane protein</topology>
    </subcellularLocation>
    <subcellularLocation>
        <location evidence="1">Golgi apparatus membrane</location>
    </subcellularLocation>
</comment>
<keyword evidence="12" id="KW-1185">Reference proteome</keyword>
<feature type="compositionally biased region" description="Polar residues" evidence="9">
    <location>
        <begin position="43"/>
        <end position="58"/>
    </location>
</feature>
<protein>
    <recommendedName>
        <fullName evidence="13">t-SNARE coiled-coil homology domain-containing protein</fullName>
    </recommendedName>
</protein>
<evidence type="ECO:0000256" key="9">
    <source>
        <dbReference type="SAM" id="MobiDB-lite"/>
    </source>
</evidence>
<keyword evidence="5 10" id="KW-1133">Transmembrane helix</keyword>
<evidence type="ECO:0000256" key="1">
    <source>
        <dbReference type="ARBA" id="ARBA00004394"/>
    </source>
</evidence>
<dbReference type="STRING" id="329884.A0A4U0XRL1"/>
<evidence type="ECO:0000256" key="2">
    <source>
        <dbReference type="ARBA" id="ARBA00022448"/>
    </source>
</evidence>
<organism evidence="11 12">
    <name type="scientific">Friedmanniomyces simplex</name>
    <dbReference type="NCBI Taxonomy" id="329884"/>
    <lineage>
        <taxon>Eukaryota</taxon>
        <taxon>Fungi</taxon>
        <taxon>Dikarya</taxon>
        <taxon>Ascomycota</taxon>
        <taxon>Pezizomycotina</taxon>
        <taxon>Dothideomycetes</taxon>
        <taxon>Dothideomycetidae</taxon>
        <taxon>Mycosphaerellales</taxon>
        <taxon>Teratosphaeriaceae</taxon>
        <taxon>Friedmanniomyces</taxon>
    </lineage>
</organism>
<dbReference type="Proteomes" id="UP000309340">
    <property type="component" value="Unassembled WGS sequence"/>
</dbReference>
<dbReference type="OrthoDB" id="3063237at2759"/>
<keyword evidence="2" id="KW-0813">Transport</keyword>
<dbReference type="AlphaFoldDB" id="A0A4U0XRL1"/>
<evidence type="ECO:0000256" key="6">
    <source>
        <dbReference type="ARBA" id="ARBA00023034"/>
    </source>
</evidence>
<feature type="transmembrane region" description="Helical" evidence="10">
    <location>
        <begin position="138"/>
        <end position="157"/>
    </location>
</feature>
<proteinExistence type="predicted"/>
<comment type="caution">
    <text evidence="11">The sequence shown here is derived from an EMBL/GenBank/DDBJ whole genome shotgun (WGS) entry which is preliminary data.</text>
</comment>
<dbReference type="GO" id="GO:0000139">
    <property type="term" value="C:Golgi membrane"/>
    <property type="evidence" value="ECO:0007669"/>
    <property type="project" value="UniProtKB-SubCell"/>
</dbReference>
<keyword evidence="7 10" id="KW-0472">Membrane</keyword>
<accession>A0A4U0XRL1</accession>
<evidence type="ECO:0000313" key="11">
    <source>
        <dbReference type="EMBL" id="TKA80282.1"/>
    </source>
</evidence>
<dbReference type="InterPro" id="IPR039899">
    <property type="entry name" value="BET1_SNARE"/>
</dbReference>
<dbReference type="GO" id="GO:0015031">
    <property type="term" value="P:protein transport"/>
    <property type="evidence" value="ECO:0007669"/>
    <property type="project" value="UniProtKB-KW"/>
</dbReference>
<dbReference type="PANTHER" id="PTHR12791">
    <property type="entry name" value="GOLGI SNARE BET1-RELATED"/>
    <property type="match status" value="1"/>
</dbReference>
<gene>
    <name evidence="11" type="ORF">B0A55_03025</name>
</gene>
<dbReference type="EMBL" id="NAJQ01000073">
    <property type="protein sequence ID" value="TKA80282.1"/>
    <property type="molecule type" value="Genomic_DNA"/>
</dbReference>
<sequence>MYVCCPGVLRNFKPTSCASEDDVEPSTSTCTSVPPAIADTHSRTTASDTSAPLRTTTPPDRIANMSEAYERERQNTDSLSALQAKVSQLRSVTIDIYDNARDQHVIDSTSDTFSTMGSSLKGSARRLGVMASQGNKVAVLKLAGIIVGVVVLLYWLASFFW</sequence>
<evidence type="ECO:0000256" key="10">
    <source>
        <dbReference type="SAM" id="Phobius"/>
    </source>
</evidence>
<feature type="region of interest" description="Disordered" evidence="9">
    <location>
        <begin position="17"/>
        <end position="60"/>
    </location>
</feature>
<evidence type="ECO:0000256" key="8">
    <source>
        <dbReference type="ARBA" id="ARBA00046280"/>
    </source>
</evidence>
<keyword evidence="6" id="KW-0333">Golgi apparatus</keyword>
<evidence type="ECO:0000256" key="4">
    <source>
        <dbReference type="ARBA" id="ARBA00022927"/>
    </source>
</evidence>
<dbReference type="CDD" id="cd15853">
    <property type="entry name" value="SNARE_Bet1"/>
    <property type="match status" value="1"/>
</dbReference>
<reference evidence="11 12" key="1">
    <citation type="submission" date="2017-03" db="EMBL/GenBank/DDBJ databases">
        <title>Genomes of endolithic fungi from Antarctica.</title>
        <authorList>
            <person name="Coleine C."/>
            <person name="Masonjones S."/>
            <person name="Stajich J.E."/>
        </authorList>
    </citation>
    <scope>NUCLEOTIDE SEQUENCE [LARGE SCALE GENOMIC DNA]</scope>
    <source>
        <strain evidence="11 12">CCFEE 5184</strain>
    </source>
</reference>